<evidence type="ECO:0000313" key="3">
    <source>
        <dbReference type="Proteomes" id="UP000318741"/>
    </source>
</evidence>
<accession>A0A517P4H8</accession>
<gene>
    <name evidence="2" type="ORF">CA12_03260</name>
</gene>
<dbReference type="Proteomes" id="UP000318741">
    <property type="component" value="Chromosome"/>
</dbReference>
<feature type="compositionally biased region" description="Low complexity" evidence="1">
    <location>
        <begin position="25"/>
        <end position="55"/>
    </location>
</feature>
<dbReference type="KEGG" id="acaf:CA12_03260"/>
<dbReference type="AlphaFoldDB" id="A0A517P4H8"/>
<sequence length="147" mass="15157">MSPSTVPANPPPDERPLEFLPQQAPPRGDSPAADPSASRPAPPASEASLKASSEANADDGLADAVREALQQAASRSGRTSRADAARAVADTVIGGPPAEAAPAPILPPGLQRRARDWIAERLLHDPAARERLDALRGRGQSTGGRPT</sequence>
<reference evidence="2 3" key="1">
    <citation type="submission" date="2019-02" db="EMBL/GenBank/DDBJ databases">
        <title>Deep-cultivation of Planctomycetes and their phenomic and genomic characterization uncovers novel biology.</title>
        <authorList>
            <person name="Wiegand S."/>
            <person name="Jogler M."/>
            <person name="Boedeker C."/>
            <person name="Pinto D."/>
            <person name="Vollmers J."/>
            <person name="Rivas-Marin E."/>
            <person name="Kohn T."/>
            <person name="Peeters S.H."/>
            <person name="Heuer A."/>
            <person name="Rast P."/>
            <person name="Oberbeckmann S."/>
            <person name="Bunk B."/>
            <person name="Jeske O."/>
            <person name="Meyerdierks A."/>
            <person name="Storesund J.E."/>
            <person name="Kallscheuer N."/>
            <person name="Luecker S."/>
            <person name="Lage O.M."/>
            <person name="Pohl T."/>
            <person name="Merkel B.J."/>
            <person name="Hornburger P."/>
            <person name="Mueller R.-W."/>
            <person name="Bruemmer F."/>
            <person name="Labrenz M."/>
            <person name="Spormann A.M."/>
            <person name="Op den Camp H."/>
            <person name="Overmann J."/>
            <person name="Amann R."/>
            <person name="Jetten M.S.M."/>
            <person name="Mascher T."/>
            <person name="Medema M.H."/>
            <person name="Devos D.P."/>
            <person name="Kaster A.-K."/>
            <person name="Ovreas L."/>
            <person name="Rohde M."/>
            <person name="Galperin M.Y."/>
            <person name="Jogler C."/>
        </authorList>
    </citation>
    <scope>NUCLEOTIDE SEQUENCE [LARGE SCALE GENOMIC DNA]</scope>
    <source>
        <strain evidence="2 3">CA12</strain>
    </source>
</reference>
<name>A0A517P4H8_9PLAN</name>
<keyword evidence="3" id="KW-1185">Reference proteome</keyword>
<evidence type="ECO:0000256" key="1">
    <source>
        <dbReference type="SAM" id="MobiDB-lite"/>
    </source>
</evidence>
<feature type="region of interest" description="Disordered" evidence="1">
    <location>
        <begin position="1"/>
        <end position="62"/>
    </location>
</feature>
<dbReference type="RefSeq" id="WP_145356938.1">
    <property type="nucleotide sequence ID" value="NZ_CP036265.1"/>
</dbReference>
<organism evidence="2 3">
    <name type="scientific">Alienimonas californiensis</name>
    <dbReference type="NCBI Taxonomy" id="2527989"/>
    <lineage>
        <taxon>Bacteria</taxon>
        <taxon>Pseudomonadati</taxon>
        <taxon>Planctomycetota</taxon>
        <taxon>Planctomycetia</taxon>
        <taxon>Planctomycetales</taxon>
        <taxon>Planctomycetaceae</taxon>
        <taxon>Alienimonas</taxon>
    </lineage>
</organism>
<evidence type="ECO:0000313" key="2">
    <source>
        <dbReference type="EMBL" id="QDT14255.1"/>
    </source>
</evidence>
<proteinExistence type="predicted"/>
<protein>
    <submittedName>
        <fullName evidence="2">Uncharacterized protein</fullName>
    </submittedName>
</protein>
<dbReference type="EMBL" id="CP036265">
    <property type="protein sequence ID" value="QDT14255.1"/>
    <property type="molecule type" value="Genomic_DNA"/>
</dbReference>